<evidence type="ECO:0000256" key="1">
    <source>
        <dbReference type="SAM" id="Coils"/>
    </source>
</evidence>
<protein>
    <recommendedName>
        <fullName evidence="4">BZIP domain-containing protein</fullName>
    </recommendedName>
</protein>
<organism evidence="2 3">
    <name type="scientific">Edhazardia aedis (strain USNM 41457)</name>
    <name type="common">Microsporidian parasite</name>
    <dbReference type="NCBI Taxonomy" id="1003232"/>
    <lineage>
        <taxon>Eukaryota</taxon>
        <taxon>Fungi</taxon>
        <taxon>Fungi incertae sedis</taxon>
        <taxon>Microsporidia</taxon>
        <taxon>Edhazardia</taxon>
    </lineage>
</organism>
<dbReference type="InParanoid" id="J9D5Y8"/>
<accession>J9D5Y8</accession>
<comment type="caution">
    <text evidence="2">The sequence shown here is derived from an EMBL/GenBank/DDBJ whole genome shotgun (WGS) entry which is preliminary data.</text>
</comment>
<evidence type="ECO:0000313" key="2">
    <source>
        <dbReference type="EMBL" id="EJW03196.1"/>
    </source>
</evidence>
<keyword evidence="3" id="KW-1185">Reference proteome</keyword>
<sequence length="179" mass="21182">MQNDKKYIQDLVTENKTLRQNVSKLNSQITAQSNEIKDLKDEINELKKTLSNSKNESQTLKNKLKSKKNEFLNRERFWQNKLNKSRQRSFNKKTELALKDDIMKIEKQNDILEKLLFEIGKIYGFDGNLFVMISEFTDSIDDNKLIKKLLDNIKIDKNMSNNYYCNLDDLFQSLSDKDL</sequence>
<dbReference type="VEuPathDB" id="MicrosporidiaDB:EDEG_02449"/>
<dbReference type="EMBL" id="AFBI03000043">
    <property type="protein sequence ID" value="EJW03196.1"/>
    <property type="molecule type" value="Genomic_DNA"/>
</dbReference>
<dbReference type="Proteomes" id="UP000003163">
    <property type="component" value="Unassembled WGS sequence"/>
</dbReference>
<evidence type="ECO:0000313" key="3">
    <source>
        <dbReference type="Proteomes" id="UP000003163"/>
    </source>
</evidence>
<feature type="coiled-coil region" evidence="1">
    <location>
        <begin position="8"/>
        <end position="70"/>
    </location>
</feature>
<proteinExistence type="predicted"/>
<dbReference type="HOGENOM" id="CLU_1503415_0_0_1"/>
<keyword evidence="1" id="KW-0175">Coiled coil</keyword>
<name>J9D5Y8_EDHAE</name>
<reference evidence="3" key="2">
    <citation type="submission" date="2015-07" db="EMBL/GenBank/DDBJ databases">
        <title>Contrasting host-pathogen interactions and genome evolution in two generalist and specialist microsporidian pathogens of mosquitoes.</title>
        <authorList>
            <consortium name="The Broad Institute Genomics Platform"/>
            <consortium name="The Broad Institute Genome Sequencing Center for Infectious Disease"/>
            <person name="Cuomo C.A."/>
            <person name="Sanscrainte N.D."/>
            <person name="Goldberg J.M."/>
            <person name="Heiman D."/>
            <person name="Young S."/>
            <person name="Zeng Q."/>
            <person name="Becnel J.J."/>
            <person name="Birren B.W."/>
        </authorList>
    </citation>
    <scope>NUCLEOTIDE SEQUENCE [LARGE SCALE GENOMIC DNA]</scope>
    <source>
        <strain evidence="3">USNM 41457</strain>
    </source>
</reference>
<gene>
    <name evidence="2" type="ORF">EDEG_02449</name>
</gene>
<dbReference type="AlphaFoldDB" id="J9D5Y8"/>
<reference evidence="2 3" key="1">
    <citation type="submission" date="2011-08" db="EMBL/GenBank/DDBJ databases">
        <authorList>
            <person name="Liu Z.J."/>
            <person name="Shi F.L."/>
            <person name="Lu J.Q."/>
            <person name="Li M."/>
            <person name="Wang Z.L."/>
        </authorList>
    </citation>
    <scope>NUCLEOTIDE SEQUENCE [LARGE SCALE GENOMIC DNA]</scope>
    <source>
        <strain evidence="2 3">USNM 41457</strain>
    </source>
</reference>
<evidence type="ECO:0008006" key="4">
    <source>
        <dbReference type="Google" id="ProtNLM"/>
    </source>
</evidence>